<dbReference type="WBParaSite" id="OFLC_0000372001-mRNA-1">
    <property type="protein sequence ID" value="OFLC_0000372001-mRNA-1"/>
    <property type="gene ID" value="OFLC_0000372001"/>
</dbReference>
<dbReference type="AlphaFoldDB" id="A0A183H8A9"/>
<evidence type="ECO:0000313" key="3">
    <source>
        <dbReference type="Proteomes" id="UP000267606"/>
    </source>
</evidence>
<proteinExistence type="predicted"/>
<dbReference type="Proteomes" id="UP000267606">
    <property type="component" value="Unassembled WGS sequence"/>
</dbReference>
<name>A0A183H8A9_9BILA</name>
<reference evidence="4" key="1">
    <citation type="submission" date="2016-06" db="UniProtKB">
        <authorList>
            <consortium name="WormBaseParasite"/>
        </authorList>
    </citation>
    <scope>IDENTIFICATION</scope>
</reference>
<feature type="region of interest" description="Disordered" evidence="1">
    <location>
        <begin position="1"/>
        <end position="25"/>
    </location>
</feature>
<protein>
    <submittedName>
        <fullName evidence="4">Retrotran_gag_3 domain-containing protein</fullName>
    </submittedName>
</protein>
<evidence type="ECO:0000313" key="2">
    <source>
        <dbReference type="EMBL" id="VDO37550.1"/>
    </source>
</evidence>
<accession>A0A183H8A9</accession>
<gene>
    <name evidence="2" type="ORF">OFLC_LOCUS3721</name>
</gene>
<organism evidence="4">
    <name type="scientific">Onchocerca flexuosa</name>
    <dbReference type="NCBI Taxonomy" id="387005"/>
    <lineage>
        <taxon>Eukaryota</taxon>
        <taxon>Metazoa</taxon>
        <taxon>Ecdysozoa</taxon>
        <taxon>Nematoda</taxon>
        <taxon>Chromadorea</taxon>
        <taxon>Rhabditida</taxon>
        <taxon>Spirurina</taxon>
        <taxon>Spiruromorpha</taxon>
        <taxon>Filarioidea</taxon>
        <taxon>Onchocercidae</taxon>
        <taxon>Onchocerca</taxon>
    </lineage>
</organism>
<evidence type="ECO:0000313" key="4">
    <source>
        <dbReference type="WBParaSite" id="OFLC_0000372001-mRNA-1"/>
    </source>
</evidence>
<evidence type="ECO:0000256" key="1">
    <source>
        <dbReference type="SAM" id="MobiDB-lite"/>
    </source>
</evidence>
<dbReference type="EMBL" id="UZAJ01002591">
    <property type="protein sequence ID" value="VDO37550.1"/>
    <property type="molecule type" value="Genomic_DNA"/>
</dbReference>
<reference evidence="2 3" key="2">
    <citation type="submission" date="2018-11" db="EMBL/GenBank/DDBJ databases">
        <authorList>
            <consortium name="Pathogen Informatics"/>
        </authorList>
    </citation>
    <scope>NUCLEOTIDE SEQUENCE [LARGE SCALE GENOMIC DNA]</scope>
</reference>
<keyword evidence="3" id="KW-1185">Reference proteome</keyword>
<sequence>MENLAMTKTNENPTLGQPRNETYQQPPNIYSAIRFKYTRHNWHIWNCRLLQLDIAVKTFRAWAFAVPARGLIMAGRLFYDLKLKSAGDLNTEKNTMLYERHYIFISGHISSLFK</sequence>